<evidence type="ECO:0000313" key="2">
    <source>
        <dbReference type="EMBL" id="MDN7013900.1"/>
    </source>
</evidence>
<dbReference type="InterPro" id="IPR038765">
    <property type="entry name" value="Papain-like_cys_pep_sf"/>
</dbReference>
<feature type="transmembrane region" description="Helical" evidence="1">
    <location>
        <begin position="12"/>
        <end position="31"/>
    </location>
</feature>
<keyword evidence="1" id="KW-0472">Membrane</keyword>
<dbReference type="SUPFAM" id="SSF54001">
    <property type="entry name" value="Cysteine proteinases"/>
    <property type="match status" value="1"/>
</dbReference>
<dbReference type="EMBL" id="VCYI01000023">
    <property type="protein sequence ID" value="MDN7013900.1"/>
    <property type="molecule type" value="Genomic_DNA"/>
</dbReference>
<gene>
    <name evidence="2" type="ORF">FGW20_12875</name>
</gene>
<proteinExistence type="predicted"/>
<accession>A0ABT8M5K7</accession>
<name>A0ABT8M5K7_9EURY</name>
<keyword evidence="1" id="KW-0812">Transmembrane</keyword>
<dbReference type="Gene3D" id="3.10.620.30">
    <property type="match status" value="1"/>
</dbReference>
<dbReference type="RefSeq" id="WP_301678499.1">
    <property type="nucleotide sequence ID" value="NZ_VCYI01000023.1"/>
</dbReference>
<reference evidence="2" key="1">
    <citation type="submission" date="2019-05" db="EMBL/GenBank/DDBJ databases">
        <title>Isolation and characterization of methanogens from the cold seep sediment at Four-Way Closure Ridge.</title>
        <authorList>
            <person name="You Y.-T."/>
            <person name="Chen S.-C."/>
            <person name="Zhang W.-L."/>
            <person name="Lai M.-C."/>
        </authorList>
    </citation>
    <scope>NUCLEOTIDE SEQUENCE</scope>
    <source>
        <strain evidence="2">FWC-SCC3</strain>
    </source>
</reference>
<evidence type="ECO:0000313" key="3">
    <source>
        <dbReference type="Proteomes" id="UP001168423"/>
    </source>
</evidence>
<dbReference type="Proteomes" id="UP001168423">
    <property type="component" value="Unassembled WGS sequence"/>
</dbReference>
<comment type="caution">
    <text evidence="2">The sequence shown here is derived from an EMBL/GenBank/DDBJ whole genome shotgun (WGS) entry which is preliminary data.</text>
</comment>
<sequence>MSGDPYHPRKFPIGTAIVILIVIAVACTWGGQLASSVGTVVTGTLEASSTSSPEISSETLEKGPKTINYPYVLRGKPGSIRFDAYRGVNDYLSTKYPASFRDDRDYWLQFVDESVQDRYLKQLAENIRAAESEPDNQVRAAISMVQQIPYKDYPFDTAAKYPYHVLYHQDGDCDEKSLLLAYLLRDLGYGTAVFMFEEESHMAVGIKAPEQYCYRDTGYAFIETTMPSIPTDAGGEYGDSGVRLTSYPKVFVIAEGDSFDGIWREHADAVEWNKIQEKVRRTGPEQDAYTYGRYRNLAQTYGMQYGD</sequence>
<keyword evidence="3" id="KW-1185">Reference proteome</keyword>
<protein>
    <recommendedName>
        <fullName evidence="4">Transglutaminase-like domain-containing protein</fullName>
    </recommendedName>
</protein>
<keyword evidence="1" id="KW-1133">Transmembrane helix</keyword>
<organism evidence="2 3">
    <name type="scientific">Methanoculleus methanifontis</name>
    <dbReference type="NCBI Taxonomy" id="2584086"/>
    <lineage>
        <taxon>Archaea</taxon>
        <taxon>Methanobacteriati</taxon>
        <taxon>Methanobacteriota</taxon>
        <taxon>Stenosarchaea group</taxon>
        <taxon>Methanomicrobia</taxon>
        <taxon>Methanomicrobiales</taxon>
        <taxon>Methanomicrobiaceae</taxon>
        <taxon>Methanoculleus</taxon>
    </lineage>
</organism>
<evidence type="ECO:0000256" key="1">
    <source>
        <dbReference type="SAM" id="Phobius"/>
    </source>
</evidence>
<evidence type="ECO:0008006" key="4">
    <source>
        <dbReference type="Google" id="ProtNLM"/>
    </source>
</evidence>